<dbReference type="RefSeq" id="WP_379483673.1">
    <property type="nucleotide sequence ID" value="NZ_JBHMCF010000020.1"/>
</dbReference>
<proteinExistence type="predicted"/>
<feature type="compositionally biased region" description="Basic and acidic residues" evidence="1">
    <location>
        <begin position="21"/>
        <end position="36"/>
    </location>
</feature>
<dbReference type="Proteomes" id="UP001589568">
    <property type="component" value="Unassembled WGS sequence"/>
</dbReference>
<sequence length="92" mass="9871">MTVAAITSVTVGSHRRRKSANLKEKHLASAEPRGRYRKNTADRADGAFADIDIWQSVDGAALISTSQAHAYISDYARAVQNGGKMVTAIAIL</sequence>
<comment type="caution">
    <text evidence="2">The sequence shown here is derived from an EMBL/GenBank/DDBJ whole genome shotgun (WGS) entry which is preliminary data.</text>
</comment>
<evidence type="ECO:0000313" key="2">
    <source>
        <dbReference type="EMBL" id="MFB9472004.1"/>
    </source>
</evidence>
<name>A0ABV5NNW6_9ACTN</name>
<evidence type="ECO:0000313" key="3">
    <source>
        <dbReference type="Proteomes" id="UP001589568"/>
    </source>
</evidence>
<feature type="compositionally biased region" description="Polar residues" evidence="1">
    <location>
        <begin position="1"/>
        <end position="11"/>
    </location>
</feature>
<accession>A0ABV5NNW6</accession>
<dbReference type="EMBL" id="JBHMCF010000020">
    <property type="protein sequence ID" value="MFB9472004.1"/>
    <property type="molecule type" value="Genomic_DNA"/>
</dbReference>
<reference evidence="2 3" key="1">
    <citation type="submission" date="2024-09" db="EMBL/GenBank/DDBJ databases">
        <authorList>
            <person name="Sun Q."/>
            <person name="Mori K."/>
        </authorList>
    </citation>
    <scope>NUCLEOTIDE SEQUENCE [LARGE SCALE GENOMIC DNA]</scope>
    <source>
        <strain evidence="2 3">JCM 3324</strain>
    </source>
</reference>
<protein>
    <submittedName>
        <fullName evidence="2">Uncharacterized protein</fullName>
    </submittedName>
</protein>
<keyword evidence="3" id="KW-1185">Reference proteome</keyword>
<gene>
    <name evidence="2" type="ORF">ACFFR3_21025</name>
</gene>
<feature type="region of interest" description="Disordered" evidence="1">
    <location>
        <begin position="1"/>
        <end position="36"/>
    </location>
</feature>
<organism evidence="2 3">
    <name type="scientific">Nonomuraea salmonea</name>
    <dbReference type="NCBI Taxonomy" id="46181"/>
    <lineage>
        <taxon>Bacteria</taxon>
        <taxon>Bacillati</taxon>
        <taxon>Actinomycetota</taxon>
        <taxon>Actinomycetes</taxon>
        <taxon>Streptosporangiales</taxon>
        <taxon>Streptosporangiaceae</taxon>
        <taxon>Nonomuraea</taxon>
    </lineage>
</organism>
<evidence type="ECO:0000256" key="1">
    <source>
        <dbReference type="SAM" id="MobiDB-lite"/>
    </source>
</evidence>